<reference evidence="5" key="1">
    <citation type="submission" date="2017-02" db="EMBL/GenBank/DDBJ databases">
        <authorList>
            <person name="Varghese N."/>
            <person name="Submissions S."/>
        </authorList>
    </citation>
    <scope>NUCLEOTIDE SEQUENCE [LARGE SCALE GENOMIC DNA]</scope>
    <source>
        <strain evidence="5">DSM 15739</strain>
    </source>
</reference>
<protein>
    <submittedName>
        <fullName evidence="4">1,2-diacylglycerol-3-alpha-glucose alpha-1,2-galactosyltransferase</fullName>
    </submittedName>
</protein>
<keyword evidence="4" id="KW-0328">Glycosyltransferase</keyword>
<proteinExistence type="predicted"/>
<name>A0A1T4MH74_9LACT</name>
<feature type="domain" description="Glycosyltransferase subfamily 4-like N-terminal" evidence="3">
    <location>
        <begin position="41"/>
        <end position="138"/>
    </location>
</feature>
<dbReference type="PANTHER" id="PTHR46401">
    <property type="entry name" value="GLYCOSYLTRANSFERASE WBBK-RELATED"/>
    <property type="match status" value="1"/>
</dbReference>
<accession>A0A1T4MH74</accession>
<dbReference type="EMBL" id="FUWO01000012">
    <property type="protein sequence ID" value="SJZ66227.1"/>
    <property type="molecule type" value="Genomic_DNA"/>
</dbReference>
<dbReference type="Pfam" id="PF00534">
    <property type="entry name" value="Glycos_transf_1"/>
    <property type="match status" value="1"/>
</dbReference>
<keyword evidence="5" id="KW-1185">Reference proteome</keyword>
<dbReference type="Pfam" id="PF13439">
    <property type="entry name" value="Glyco_transf_4"/>
    <property type="match status" value="1"/>
</dbReference>
<dbReference type="Proteomes" id="UP000189941">
    <property type="component" value="Unassembled WGS sequence"/>
</dbReference>
<gene>
    <name evidence="4" type="ORF">SAMN02746011_01422</name>
</gene>
<dbReference type="Gene3D" id="3.40.50.2000">
    <property type="entry name" value="Glycogen Phosphorylase B"/>
    <property type="match status" value="2"/>
</dbReference>
<sequence length="340" mass="39411">MIINMISKGEEVKGQGVGSAYFELIKLIELKLSDKIKLTYNNAKEADFNHIHTIHPKCFWQMKISKKPSCMHVHFLPETVEGSIKLPKIVQSFFYHYFIHFYKDAEELIVVNPIFIEPLKQYGIDKDRITYIPNVVATKDFYPKEINEPSELFKKHNLSLDKFTVISVGQVQTRKGVLDFIEIAKQLPEVQFIWAGGFSFGKITDGYDQLTAVIKNPPSNVKFVGIVDREQMNELYNACDLLLTTSYNELFPVSILEAVNSGLPILVRDLDLYEKIYFTDYLRANNNEAFVDYIKELMTKPETMAKAKAASNKIATDYSEENVAQLWDDYYTRFYKRWVE</sequence>
<evidence type="ECO:0000256" key="1">
    <source>
        <dbReference type="ARBA" id="ARBA00022679"/>
    </source>
</evidence>
<organism evidence="4 5">
    <name type="scientific">Globicatella sulfidifaciens DSM 15739</name>
    <dbReference type="NCBI Taxonomy" id="1121925"/>
    <lineage>
        <taxon>Bacteria</taxon>
        <taxon>Bacillati</taxon>
        <taxon>Bacillota</taxon>
        <taxon>Bacilli</taxon>
        <taxon>Lactobacillales</taxon>
        <taxon>Aerococcaceae</taxon>
        <taxon>Globicatella</taxon>
    </lineage>
</organism>
<dbReference type="GO" id="GO:0009103">
    <property type="term" value="P:lipopolysaccharide biosynthetic process"/>
    <property type="evidence" value="ECO:0007669"/>
    <property type="project" value="TreeGrafter"/>
</dbReference>
<dbReference type="InterPro" id="IPR028098">
    <property type="entry name" value="Glyco_trans_4-like_N"/>
</dbReference>
<evidence type="ECO:0000259" key="3">
    <source>
        <dbReference type="Pfam" id="PF13439"/>
    </source>
</evidence>
<feature type="domain" description="Glycosyl transferase family 1" evidence="2">
    <location>
        <begin position="151"/>
        <end position="311"/>
    </location>
</feature>
<dbReference type="SUPFAM" id="SSF53756">
    <property type="entry name" value="UDP-Glycosyltransferase/glycogen phosphorylase"/>
    <property type="match status" value="1"/>
</dbReference>
<keyword evidence="1 4" id="KW-0808">Transferase</keyword>
<evidence type="ECO:0000259" key="2">
    <source>
        <dbReference type="Pfam" id="PF00534"/>
    </source>
</evidence>
<evidence type="ECO:0000313" key="4">
    <source>
        <dbReference type="EMBL" id="SJZ66227.1"/>
    </source>
</evidence>
<dbReference type="STRING" id="1121925.SAMN02746011_01422"/>
<dbReference type="CDD" id="cd03801">
    <property type="entry name" value="GT4_PimA-like"/>
    <property type="match status" value="1"/>
</dbReference>
<evidence type="ECO:0000313" key="5">
    <source>
        <dbReference type="Proteomes" id="UP000189941"/>
    </source>
</evidence>
<dbReference type="GO" id="GO:0016757">
    <property type="term" value="F:glycosyltransferase activity"/>
    <property type="evidence" value="ECO:0007669"/>
    <property type="project" value="UniProtKB-KW"/>
</dbReference>
<dbReference type="AlphaFoldDB" id="A0A1T4MH74"/>
<dbReference type="PANTHER" id="PTHR46401:SF2">
    <property type="entry name" value="GLYCOSYLTRANSFERASE WBBK-RELATED"/>
    <property type="match status" value="1"/>
</dbReference>
<dbReference type="InterPro" id="IPR001296">
    <property type="entry name" value="Glyco_trans_1"/>
</dbReference>
<dbReference type="RefSeq" id="WP_200803009.1">
    <property type="nucleotide sequence ID" value="NZ_FUWO01000012.1"/>
</dbReference>